<comment type="caution">
    <text evidence="2">The sequence shown here is derived from an EMBL/GenBank/DDBJ whole genome shotgun (WGS) entry which is preliminary data.</text>
</comment>
<reference evidence="2 3" key="1">
    <citation type="submission" date="2017-06" db="EMBL/GenBank/DDBJ databases">
        <authorList>
            <person name="Varghese N."/>
            <person name="Submissions S."/>
        </authorList>
    </citation>
    <scope>NUCLEOTIDE SEQUENCE [LARGE SCALE GENOMIC DNA]</scope>
    <source>
        <strain evidence="2 3">DSM 26989</strain>
    </source>
</reference>
<evidence type="ECO:0000313" key="3">
    <source>
        <dbReference type="Proteomes" id="UP000198427"/>
    </source>
</evidence>
<dbReference type="Proteomes" id="UP000198427">
    <property type="component" value="Unassembled WGS sequence"/>
</dbReference>
<name>A0AA94LKH0_9BACT</name>
<protein>
    <submittedName>
        <fullName evidence="2">Uncharacterized protein</fullName>
    </submittedName>
</protein>
<sequence length="42" mass="4460">MEESYILATSPNVRLGGNTGQNITIEPLKPATGDNDDELVGE</sequence>
<evidence type="ECO:0000256" key="1">
    <source>
        <dbReference type="SAM" id="MobiDB-lite"/>
    </source>
</evidence>
<gene>
    <name evidence="2" type="ORF">SAMN06265364_11019</name>
</gene>
<organism evidence="2 3">
    <name type="scientific">Prevotella jejuni</name>
    <dbReference type="NCBI Taxonomy" id="1177574"/>
    <lineage>
        <taxon>Bacteria</taxon>
        <taxon>Pseudomonadati</taxon>
        <taxon>Bacteroidota</taxon>
        <taxon>Bacteroidia</taxon>
        <taxon>Bacteroidales</taxon>
        <taxon>Prevotellaceae</taxon>
        <taxon>Prevotella</taxon>
    </lineage>
</organism>
<keyword evidence="3" id="KW-1185">Reference proteome</keyword>
<evidence type="ECO:0000313" key="2">
    <source>
        <dbReference type="EMBL" id="SNR77797.1"/>
    </source>
</evidence>
<proteinExistence type="predicted"/>
<dbReference type="EMBL" id="FZNZ01000010">
    <property type="protein sequence ID" value="SNR77797.1"/>
    <property type="molecule type" value="Genomic_DNA"/>
</dbReference>
<dbReference type="AlphaFoldDB" id="A0AA94LKH0"/>
<accession>A0AA94LKH0</accession>
<feature type="region of interest" description="Disordered" evidence="1">
    <location>
        <begin position="18"/>
        <end position="42"/>
    </location>
</feature>